<dbReference type="Proteomes" id="UP000663823">
    <property type="component" value="Unassembled WGS sequence"/>
</dbReference>
<comment type="cofactor">
    <cofactor evidence="1">
        <name>Mg(2+)</name>
        <dbReference type="ChEBI" id="CHEBI:18420"/>
    </cofactor>
    <text evidence="1">Binds 2 magnesium ions per subunit.</text>
</comment>
<dbReference type="EMBL" id="CAJOAX010003816">
    <property type="protein sequence ID" value="CAF3874591.1"/>
    <property type="molecule type" value="Genomic_DNA"/>
</dbReference>
<dbReference type="InterPro" id="IPR050792">
    <property type="entry name" value="ADP-ribosylglycohydrolase"/>
</dbReference>
<keyword evidence="1" id="KW-0460">Magnesium</keyword>
<feature type="binding site" evidence="1">
    <location>
        <position position="82"/>
    </location>
    <ligand>
        <name>Mg(2+)</name>
        <dbReference type="ChEBI" id="CHEBI:18420"/>
        <label>1</label>
    </ligand>
</feature>
<dbReference type="SUPFAM" id="SSF101478">
    <property type="entry name" value="ADP-ribosylglycohydrolase"/>
    <property type="match status" value="1"/>
</dbReference>
<feature type="binding site" evidence="1">
    <location>
        <position position="83"/>
    </location>
    <ligand>
        <name>Mg(2+)</name>
        <dbReference type="ChEBI" id="CHEBI:18420"/>
        <label>1</label>
    </ligand>
</feature>
<feature type="binding site" evidence="1">
    <location>
        <position position="322"/>
    </location>
    <ligand>
        <name>Mg(2+)</name>
        <dbReference type="ChEBI" id="CHEBI:18420"/>
        <label>1</label>
    </ligand>
</feature>
<keyword evidence="1" id="KW-0479">Metal-binding</keyword>
<dbReference type="Gene3D" id="1.10.4080.10">
    <property type="entry name" value="ADP-ribosylation/Crystallin J1"/>
    <property type="match status" value="1"/>
</dbReference>
<evidence type="ECO:0000313" key="3">
    <source>
        <dbReference type="EMBL" id="CAF3874591.1"/>
    </source>
</evidence>
<dbReference type="Pfam" id="PF03747">
    <property type="entry name" value="ADP_ribosyl_GH"/>
    <property type="match status" value="1"/>
</dbReference>
<feature type="binding site" evidence="1">
    <location>
        <position position="320"/>
    </location>
    <ligand>
        <name>Mg(2+)</name>
        <dbReference type="ChEBI" id="CHEBI:18420"/>
        <label>1</label>
    </ligand>
</feature>
<reference evidence="2" key="1">
    <citation type="submission" date="2021-02" db="EMBL/GenBank/DDBJ databases">
        <authorList>
            <person name="Nowell W R."/>
        </authorList>
    </citation>
    <scope>NUCLEOTIDE SEQUENCE</scope>
</reference>
<dbReference type="GO" id="GO:0046872">
    <property type="term" value="F:metal ion binding"/>
    <property type="evidence" value="ECO:0007669"/>
    <property type="project" value="UniProtKB-KW"/>
</dbReference>
<feature type="binding site" evidence="1">
    <location>
        <position position="81"/>
    </location>
    <ligand>
        <name>Mg(2+)</name>
        <dbReference type="ChEBI" id="CHEBI:18420"/>
        <label>1</label>
    </ligand>
</feature>
<dbReference type="PANTHER" id="PTHR16222:SF12">
    <property type="entry name" value="ADP-RIBOSYLGLYCOHYDROLASE-RELATED"/>
    <property type="match status" value="1"/>
</dbReference>
<evidence type="ECO:0000313" key="2">
    <source>
        <dbReference type="EMBL" id="CAF1195247.1"/>
    </source>
</evidence>
<organism evidence="2 4">
    <name type="scientific">Rotaria sordida</name>
    <dbReference type="NCBI Taxonomy" id="392033"/>
    <lineage>
        <taxon>Eukaryota</taxon>
        <taxon>Metazoa</taxon>
        <taxon>Spiralia</taxon>
        <taxon>Gnathifera</taxon>
        <taxon>Rotifera</taxon>
        <taxon>Eurotatoria</taxon>
        <taxon>Bdelloidea</taxon>
        <taxon>Philodinida</taxon>
        <taxon>Philodinidae</taxon>
        <taxon>Rotaria</taxon>
    </lineage>
</organism>
<protein>
    <recommendedName>
        <fullName evidence="5">ADP-ribosylglycohydrolase</fullName>
    </recommendedName>
</protein>
<dbReference type="AlphaFoldDB" id="A0A814VZ45"/>
<dbReference type="PANTHER" id="PTHR16222">
    <property type="entry name" value="ADP-RIBOSYLGLYCOHYDROLASE"/>
    <property type="match status" value="1"/>
</dbReference>
<comment type="caution">
    <text evidence="2">The sequence shown here is derived from an EMBL/GenBank/DDBJ whole genome shotgun (WGS) entry which is preliminary data.</text>
</comment>
<dbReference type="InterPro" id="IPR036705">
    <property type="entry name" value="Ribosyl_crysJ1_sf"/>
</dbReference>
<dbReference type="InterPro" id="IPR005502">
    <property type="entry name" value="Ribosyl_crysJ1"/>
</dbReference>
<sequence length="495" mass="56188">MFKFPSPYDQVLPHEIQVTFPEDPSVKEATFDRVIGSLIGLAVGDALGASVEFRPHDYLLQHPVTDMQKGGTWGLNADQWTDDTSMGLCLASSLITKRRFDPYDQMIRYKWWYKYGFLSSTGHCFDIGDATRRALDEFCRRQRDLKYVYNCKTDEEVDRLPLEKVLDVKNFSLDCSSAGVAGNGALMRLAPVPLFYFRSPVEAVSYAGRSATLTHGDIIACDACRYYAALIVAAVHGEPKWKLLSNEFYNEHRDWFGSKNLHPEILQVAQGSYKRPHGYDDGIRGKGYIVNALEAALWAFYYDEDSFKKGVLDAIQLGDDTDTTAAIYGQLAGAHYGYQMIPENWRRQLYANQLITSIGHWLYFLGKQPSNTQQQSQQMVVQYSIPTTNLQSQHRQLGITTSLRNGIQQETSAIGFTGYHLQPSASYTVPTQSLRQNNHYGTHNPVNTDYNINTSQSLLGSMPTTDLSNYQRNLKSFGNHIPSFYSDKHTYYQRY</sequence>
<name>A0A814VZ45_9BILA</name>
<accession>A0A814VZ45</accession>
<evidence type="ECO:0000256" key="1">
    <source>
        <dbReference type="PIRSR" id="PIRSR605502-1"/>
    </source>
</evidence>
<evidence type="ECO:0000313" key="4">
    <source>
        <dbReference type="Proteomes" id="UP000663882"/>
    </source>
</evidence>
<gene>
    <name evidence="3" type="ORF">OTI717_LOCUS22420</name>
    <name evidence="2" type="ORF">RFH988_LOCUS24288</name>
</gene>
<proteinExistence type="predicted"/>
<evidence type="ECO:0008006" key="5">
    <source>
        <dbReference type="Google" id="ProtNLM"/>
    </source>
</evidence>
<feature type="binding site" evidence="1">
    <location>
        <position position="323"/>
    </location>
    <ligand>
        <name>Mg(2+)</name>
        <dbReference type="ChEBI" id="CHEBI:18420"/>
        <label>1</label>
    </ligand>
</feature>
<dbReference type="EMBL" id="CAJNOO010001758">
    <property type="protein sequence ID" value="CAF1195247.1"/>
    <property type="molecule type" value="Genomic_DNA"/>
</dbReference>
<dbReference type="Proteomes" id="UP000663882">
    <property type="component" value="Unassembled WGS sequence"/>
</dbReference>
<dbReference type="OrthoDB" id="410104at2759"/>